<organism evidence="1 2">
    <name type="scientific">Eupransor demetentiae</name>
    <dbReference type="NCBI Taxonomy" id="3109584"/>
    <lineage>
        <taxon>Bacteria</taxon>
        <taxon>Bacillati</taxon>
        <taxon>Bacillota</taxon>
        <taxon>Bacilli</taxon>
        <taxon>Lactobacillales</taxon>
        <taxon>Lactobacillaceae</taxon>
        <taxon>Eupransor</taxon>
    </lineage>
</organism>
<name>A0ABM9N405_9LACO</name>
<gene>
    <name evidence="1" type="ORF">R54876_GBNLAHCA_00445</name>
</gene>
<dbReference type="Pfam" id="PF14253">
    <property type="entry name" value="AbiH"/>
    <property type="match status" value="2"/>
</dbReference>
<evidence type="ECO:0008006" key="3">
    <source>
        <dbReference type="Google" id="ProtNLM"/>
    </source>
</evidence>
<dbReference type="Proteomes" id="UP001314241">
    <property type="component" value="Unassembled WGS sequence"/>
</dbReference>
<keyword evidence="2" id="KW-1185">Reference proteome</keyword>
<reference evidence="1 2" key="1">
    <citation type="submission" date="2024-01" db="EMBL/GenBank/DDBJ databases">
        <authorList>
            <person name="Botero Cardona J."/>
        </authorList>
    </citation>
    <scope>NUCLEOTIDE SEQUENCE [LARGE SCALE GENOMIC DNA]</scope>
    <source>
        <strain evidence="1 2">LMG 33000</strain>
    </source>
</reference>
<dbReference type="EMBL" id="CAWVOH010000001">
    <property type="protein sequence ID" value="CAK8053886.1"/>
    <property type="molecule type" value="Genomic_DNA"/>
</dbReference>
<accession>A0ABM9N405</accession>
<dbReference type="InterPro" id="IPR025935">
    <property type="entry name" value="AbiH"/>
</dbReference>
<sequence>MFMDNNEELKDTLLVIGNGYDLAAGLGSSYSDFYKSEEFKKFPSIWKEIIPAPRDKSTTEDRWGEKPENWRDVETAIENVLIGEKNNGLVNLSYEDYIGYLDKLNQICNSLTDEEDVLVNGKSGLFLSDISPKIMQALQENFNGETDKISQLEYKRLFEKLKSCSEQEKTFILIFFSCFRDSHQTFGHSFDDLQSDFVQYIMPSILNLKGKDTKTSEANKIRVDIANHFIKIFPFYIKALLDELRSLENSFESFLINQCENPFYMSYQLANWPLKKLVNPDKLHGVLDFNYTQLGSIEGKVKVRHIHGSLSNHDIIFGIDSHEYVDDDNDHSKYQFDSSLLLPFTKNSRKFRIKPTGNFKINDQIKTIIFFGHSLGDADFSYFRYLFDEVNLYDSDCTIIFNYSVYNDSKRLLIENDIFQAVEHLMRKYQSTLETRKERVNLIDKLEFEQRIRIEEVKL</sequence>
<protein>
    <recommendedName>
        <fullName evidence="3">Bacteriophage abortive infection AbiH</fullName>
    </recommendedName>
</protein>
<evidence type="ECO:0000313" key="1">
    <source>
        <dbReference type="EMBL" id="CAK8053886.1"/>
    </source>
</evidence>
<evidence type="ECO:0000313" key="2">
    <source>
        <dbReference type="Proteomes" id="UP001314241"/>
    </source>
</evidence>
<comment type="caution">
    <text evidence="1">The sequence shown here is derived from an EMBL/GenBank/DDBJ whole genome shotgun (WGS) entry which is preliminary data.</text>
</comment>
<proteinExistence type="predicted"/>